<keyword evidence="5 8" id="KW-1133">Transmembrane helix</keyword>
<dbReference type="SUPFAM" id="SSF50182">
    <property type="entry name" value="Sm-like ribonucleoproteins"/>
    <property type="match status" value="1"/>
</dbReference>
<keyword evidence="13" id="KW-1185">Reference proteome</keyword>
<dbReference type="InterPro" id="IPR011014">
    <property type="entry name" value="MscS_channel_TM-2"/>
</dbReference>
<evidence type="ECO:0000313" key="13">
    <source>
        <dbReference type="Proteomes" id="UP000295729"/>
    </source>
</evidence>
<dbReference type="InterPro" id="IPR049142">
    <property type="entry name" value="MS_channel_1st"/>
</dbReference>
<comment type="caution">
    <text evidence="12">The sequence shown here is derived from an EMBL/GenBank/DDBJ whole genome shotgun (WGS) entry which is preliminary data.</text>
</comment>
<dbReference type="Gene3D" id="2.30.30.60">
    <property type="match status" value="1"/>
</dbReference>
<feature type="domain" description="Mechanosensitive ion channel MscS C-terminal" evidence="10">
    <location>
        <begin position="262"/>
        <end position="345"/>
    </location>
</feature>
<dbReference type="GO" id="GO:0008381">
    <property type="term" value="F:mechanosensitive monoatomic ion channel activity"/>
    <property type="evidence" value="ECO:0007669"/>
    <property type="project" value="UniProtKB-ARBA"/>
</dbReference>
<dbReference type="InterPro" id="IPR006685">
    <property type="entry name" value="MscS_channel_2nd"/>
</dbReference>
<evidence type="ECO:0000256" key="3">
    <source>
        <dbReference type="ARBA" id="ARBA00022475"/>
    </source>
</evidence>
<feature type="transmembrane region" description="Helical" evidence="8">
    <location>
        <begin position="58"/>
        <end position="79"/>
    </location>
</feature>
<name>A0A4R6X147_9GAMM</name>
<evidence type="ECO:0000259" key="10">
    <source>
        <dbReference type="Pfam" id="PF21082"/>
    </source>
</evidence>
<feature type="transmembrane region" description="Helical" evidence="8">
    <location>
        <begin position="91"/>
        <end position="112"/>
    </location>
</feature>
<keyword evidence="6 8" id="KW-0472">Membrane</keyword>
<evidence type="ECO:0000256" key="2">
    <source>
        <dbReference type="ARBA" id="ARBA00008017"/>
    </source>
</evidence>
<evidence type="ECO:0000256" key="6">
    <source>
        <dbReference type="ARBA" id="ARBA00023136"/>
    </source>
</evidence>
<dbReference type="SUPFAM" id="SSF82861">
    <property type="entry name" value="Mechanosensitive channel protein MscS (YggB), transmembrane region"/>
    <property type="match status" value="1"/>
</dbReference>
<dbReference type="InterPro" id="IPR010920">
    <property type="entry name" value="LSM_dom_sf"/>
</dbReference>
<dbReference type="InterPro" id="IPR045042">
    <property type="entry name" value="YnaI-like"/>
</dbReference>
<dbReference type="Proteomes" id="UP000295729">
    <property type="component" value="Unassembled WGS sequence"/>
</dbReference>
<dbReference type="AlphaFoldDB" id="A0A4R6X147"/>
<dbReference type="OrthoDB" id="9775207at2"/>
<comment type="subcellular location">
    <subcellularLocation>
        <location evidence="1">Cell membrane</location>
        <topology evidence="1">Multi-pass membrane protein</topology>
    </subcellularLocation>
</comment>
<evidence type="ECO:0000259" key="11">
    <source>
        <dbReference type="Pfam" id="PF21088"/>
    </source>
</evidence>
<dbReference type="PROSITE" id="PS01246">
    <property type="entry name" value="UPF0003"/>
    <property type="match status" value="1"/>
</dbReference>
<sequence length="382" mass="43224">MTWETIQPYLGLGDNQMHWIVKIFIVVFATLLINFVVNRILMRVDDKLQRTRNPWDNMIVEAAMPPLRLFIWLIGLSIAAEISDTQLDENFAAIVLKIREIGVIAIIAWFLLRCVKGIENAMTSGRATKQPVDYTTASAISKLLRAAVIITSVLVILQNMGYSISGVLAFGGIGGIAVGFAAKDLLANFFGGLMVYLDRPFKVGDWIRSPDQNIEGTVEHIGWRQTRIRTFDKRPLYVPNATFSTISVENPSRMSHRRINETVGVRYSDFSKLSEILSEIKDMVGQHEEIDSDEIYMVNFNQFGPSSLDFFIYAYTRTTNWAKYHEVKQDVLFQAMQIIEKHGAEVAFPTRTLHLFNENAPTSEFEDLDGQSENAAPKTEKS</sequence>
<dbReference type="GO" id="GO:0005886">
    <property type="term" value="C:plasma membrane"/>
    <property type="evidence" value="ECO:0007669"/>
    <property type="project" value="UniProtKB-SubCell"/>
</dbReference>
<dbReference type="PANTHER" id="PTHR43634">
    <property type="entry name" value="OW CONDUCTANCE MECHANOSENSITIVE CHANNEL"/>
    <property type="match status" value="1"/>
</dbReference>
<keyword evidence="4 8" id="KW-0812">Transmembrane</keyword>
<evidence type="ECO:0000256" key="7">
    <source>
        <dbReference type="SAM" id="MobiDB-lite"/>
    </source>
</evidence>
<feature type="domain" description="Mechanosensitive ion channel transmembrane helices 2/3" evidence="11">
    <location>
        <begin position="142"/>
        <end position="183"/>
    </location>
</feature>
<reference evidence="12 13" key="1">
    <citation type="submission" date="2019-03" db="EMBL/GenBank/DDBJ databases">
        <title>Genomic Encyclopedia of Type Strains, Phase IV (KMG-IV): sequencing the most valuable type-strain genomes for metagenomic binning, comparative biology and taxonomic classification.</title>
        <authorList>
            <person name="Goeker M."/>
        </authorList>
    </citation>
    <scope>NUCLEOTIDE SEQUENCE [LARGE SCALE GENOMIC DNA]</scope>
    <source>
        <strain evidence="12 13">DSM 5604</strain>
    </source>
</reference>
<feature type="transmembrane region" description="Helical" evidence="8">
    <location>
        <begin position="162"/>
        <end position="182"/>
    </location>
</feature>
<protein>
    <submittedName>
        <fullName evidence="12">MscS family membrane protein</fullName>
    </submittedName>
</protein>
<accession>A0A4R6X147</accession>
<dbReference type="InterPro" id="IPR023408">
    <property type="entry name" value="MscS_beta-dom_sf"/>
</dbReference>
<dbReference type="InterPro" id="IPR011066">
    <property type="entry name" value="MscS_channel_C_sf"/>
</dbReference>
<comment type="similarity">
    <text evidence="2">Belongs to the MscS (TC 1.A.23) family.</text>
</comment>
<feature type="region of interest" description="Disordered" evidence="7">
    <location>
        <begin position="362"/>
        <end position="382"/>
    </location>
</feature>
<organism evidence="12 13">
    <name type="scientific">Marinomonas communis</name>
    <dbReference type="NCBI Taxonomy" id="28254"/>
    <lineage>
        <taxon>Bacteria</taxon>
        <taxon>Pseudomonadati</taxon>
        <taxon>Pseudomonadota</taxon>
        <taxon>Gammaproteobacteria</taxon>
        <taxon>Oceanospirillales</taxon>
        <taxon>Oceanospirillaceae</taxon>
        <taxon>Marinomonas</taxon>
    </lineage>
</organism>
<evidence type="ECO:0000256" key="1">
    <source>
        <dbReference type="ARBA" id="ARBA00004651"/>
    </source>
</evidence>
<proteinExistence type="inferred from homology"/>
<dbReference type="RefSeq" id="WP_133563320.1">
    <property type="nucleotide sequence ID" value="NZ_SNZA01000004.1"/>
</dbReference>
<evidence type="ECO:0000259" key="9">
    <source>
        <dbReference type="Pfam" id="PF00924"/>
    </source>
</evidence>
<evidence type="ECO:0000256" key="5">
    <source>
        <dbReference type="ARBA" id="ARBA00022989"/>
    </source>
</evidence>
<dbReference type="InterPro" id="IPR049278">
    <property type="entry name" value="MS_channel_C"/>
</dbReference>
<dbReference type="InterPro" id="IPR006686">
    <property type="entry name" value="MscS_channel_CS"/>
</dbReference>
<dbReference type="PANTHER" id="PTHR43634:SF2">
    <property type="entry name" value="LOW CONDUCTANCE MECHANOSENSITIVE CHANNEL YNAI"/>
    <property type="match status" value="1"/>
</dbReference>
<evidence type="ECO:0000313" key="12">
    <source>
        <dbReference type="EMBL" id="TDR12536.1"/>
    </source>
</evidence>
<dbReference type="Pfam" id="PF21082">
    <property type="entry name" value="MS_channel_3rd"/>
    <property type="match status" value="1"/>
</dbReference>
<gene>
    <name evidence="12" type="ORF">C8D85_2571</name>
</gene>
<feature type="transmembrane region" description="Helical" evidence="8">
    <location>
        <begin position="19"/>
        <end position="37"/>
    </location>
</feature>
<dbReference type="Pfam" id="PF00924">
    <property type="entry name" value="MS_channel_2nd"/>
    <property type="match status" value="1"/>
</dbReference>
<dbReference type="EMBL" id="SNZA01000004">
    <property type="protein sequence ID" value="TDR12536.1"/>
    <property type="molecule type" value="Genomic_DNA"/>
</dbReference>
<feature type="domain" description="Mechanosensitive ion channel MscS" evidence="9">
    <location>
        <begin position="184"/>
        <end position="253"/>
    </location>
</feature>
<evidence type="ECO:0000256" key="8">
    <source>
        <dbReference type="SAM" id="Phobius"/>
    </source>
</evidence>
<dbReference type="Pfam" id="PF21088">
    <property type="entry name" value="MS_channel_1st"/>
    <property type="match status" value="1"/>
</dbReference>
<dbReference type="Gene3D" id="1.10.287.1260">
    <property type="match status" value="1"/>
</dbReference>
<dbReference type="SUPFAM" id="SSF82689">
    <property type="entry name" value="Mechanosensitive channel protein MscS (YggB), C-terminal domain"/>
    <property type="match status" value="1"/>
</dbReference>
<dbReference type="Gene3D" id="3.30.70.100">
    <property type="match status" value="1"/>
</dbReference>
<keyword evidence="3" id="KW-1003">Cell membrane</keyword>
<evidence type="ECO:0000256" key="4">
    <source>
        <dbReference type="ARBA" id="ARBA00022692"/>
    </source>
</evidence>